<dbReference type="HOGENOM" id="CLU_296692_0_0_1"/>
<dbReference type="InParanoid" id="K1VM04"/>
<organism evidence="2 3">
    <name type="scientific">Trichosporon asahii var. asahii (strain CBS 8904)</name>
    <name type="common">Yeast</name>
    <dbReference type="NCBI Taxonomy" id="1220162"/>
    <lineage>
        <taxon>Eukaryota</taxon>
        <taxon>Fungi</taxon>
        <taxon>Dikarya</taxon>
        <taxon>Basidiomycota</taxon>
        <taxon>Agaricomycotina</taxon>
        <taxon>Tremellomycetes</taxon>
        <taxon>Trichosporonales</taxon>
        <taxon>Trichosporonaceae</taxon>
        <taxon>Trichosporon</taxon>
    </lineage>
</organism>
<dbReference type="Gene3D" id="3.40.50.300">
    <property type="entry name" value="P-loop containing nucleotide triphosphate hydrolases"/>
    <property type="match status" value="1"/>
</dbReference>
<feature type="region of interest" description="Disordered" evidence="1">
    <location>
        <begin position="893"/>
        <end position="919"/>
    </location>
</feature>
<feature type="region of interest" description="Disordered" evidence="1">
    <location>
        <begin position="272"/>
        <end position="292"/>
    </location>
</feature>
<accession>K1VM04</accession>
<feature type="compositionally biased region" description="Basic residues" evidence="1">
    <location>
        <begin position="987"/>
        <end position="1000"/>
    </location>
</feature>
<feature type="region of interest" description="Disordered" evidence="1">
    <location>
        <begin position="562"/>
        <end position="618"/>
    </location>
</feature>
<keyword evidence="3" id="KW-1185">Reference proteome</keyword>
<proteinExistence type="predicted"/>
<dbReference type="EMBL" id="AMBO01000343">
    <property type="protein sequence ID" value="EKD00387.1"/>
    <property type="molecule type" value="Genomic_DNA"/>
</dbReference>
<reference evidence="2 3" key="1">
    <citation type="journal article" date="2012" name="Eukaryot. Cell">
        <title>Genome sequence of the Trichosporon asahii environmental strain CBS 8904.</title>
        <authorList>
            <person name="Yang R.Y."/>
            <person name="Li H.T."/>
            <person name="Zhu H."/>
            <person name="Zhou G.P."/>
            <person name="Wang M."/>
            <person name="Wang L."/>
        </authorList>
    </citation>
    <scope>NUCLEOTIDE SEQUENCE [LARGE SCALE GENOMIC DNA]</scope>
    <source>
        <strain evidence="2 3">CBS 8904</strain>
    </source>
</reference>
<dbReference type="InterPro" id="IPR027417">
    <property type="entry name" value="P-loop_NTPase"/>
</dbReference>
<comment type="caution">
    <text evidence="2">The sequence shown here is derived from an EMBL/GenBank/DDBJ whole genome shotgun (WGS) entry which is preliminary data.</text>
</comment>
<name>K1VM04_TRIAC</name>
<feature type="compositionally biased region" description="Basic residues" evidence="1">
    <location>
        <begin position="363"/>
        <end position="372"/>
    </location>
</feature>
<feature type="compositionally biased region" description="Polar residues" evidence="1">
    <location>
        <begin position="374"/>
        <end position="383"/>
    </location>
</feature>
<feature type="compositionally biased region" description="Basic and acidic residues" evidence="1">
    <location>
        <begin position="1001"/>
        <end position="1011"/>
    </location>
</feature>
<dbReference type="STRING" id="1220162.K1VM04"/>
<protein>
    <submittedName>
        <fullName evidence="2">Uncharacterized protein</fullName>
    </submittedName>
</protein>
<feature type="compositionally biased region" description="Polar residues" evidence="1">
    <location>
        <begin position="471"/>
        <end position="503"/>
    </location>
</feature>
<dbReference type="OrthoDB" id="336321at2759"/>
<evidence type="ECO:0000313" key="3">
    <source>
        <dbReference type="Proteomes" id="UP000006757"/>
    </source>
</evidence>
<feature type="region of interest" description="Disordered" evidence="1">
    <location>
        <begin position="690"/>
        <end position="726"/>
    </location>
</feature>
<feature type="compositionally biased region" description="Polar residues" evidence="1">
    <location>
        <begin position="586"/>
        <end position="596"/>
    </location>
</feature>
<sequence>MLLKRLQLPPHLASVVPLLEPAVVTTDQVVLTPRSALRETILGTWRKEERNSAQAAAVVKALDELIAICLQNTGDEFEVHYEYGQKQWDGFGVMEDVFASWDGRGVLSIAGSRGTAKSDGILDRLSVTPAFSLEPDFFDAIYDLRDQNPSVLVIDNIATLFRDGLMGATSQAQSDSATHSQLTNTTAASGIHNERSAFSASKTKPSLGVSYSFTSDVEILLENSAKIFGLVDAGERERASKPGLRVVMEVLKSRVSDGIKLYDIAAAPPESEETVARSAGAPTGRPTHGGLAQTLSPAILPLQERRRARSKTVTDGLASAPTSAAAHFTFFYLFALDISDFDTLILGDSWHCETTPRQYSTHTGRHLSKRPSARATSTGPITYPSPVSCSPTRTALTKPASGQCTTDHSLTRIAQHGWTSPPMTSYCDHWVANQLDMRTPHYDSDESGSELSGSWLDISKDERFEDDEHLSSTASAMGSSTISNISTSEVSTDTEGFSLSSDESQPDLDDNHDEDEDDDDDVDSDKEDDKTPAASFNKFTSSFIFPDPTSSFSTIEETPVPSIYNVPSEPMWEGIKDPVPSRHASSDTATNKSTSAAVHDKTPATGHPFQASAPATPSSKRRYLTAIASAVVLSLLVKIGPMVLQHNIGALVANTFSAPGPLDAVPTYTPPAAQASERTSDESVIARALAALSEQPMEPTKPQGRSKTTSHSSEDKPQKKTVSAVQDTSLSVPVKSELSVVPASTSLFIKEVIEEHFTDPVTLLTRNVAYQIGNLSVWSYELLVVLSRVTVDFLAKEIHLAQTEISHELSRIRAAAETLYARRGEFADQVTSAASHSAQQVREAARLSAKQAHDAASYSLQQANHAASYSTRKTREAYGYLFRVASQNNRKAARGARRVLREVSQSSVRKAGSKGAQKARSQLGSSLAAGAQLATSLGQQAVRGALSVKNTGNKCKDKRGCGSNCGWSCSKSKSKKTVGKCGGGGSKKSKSRWRGRKSSKPARECDHERGFWKRVRR</sequence>
<feature type="region of interest" description="Disordered" evidence="1">
    <location>
        <begin position="356"/>
        <end position="383"/>
    </location>
</feature>
<feature type="compositionally biased region" description="Acidic residues" evidence="1">
    <location>
        <begin position="504"/>
        <end position="526"/>
    </location>
</feature>
<dbReference type="AlphaFoldDB" id="K1VM04"/>
<feature type="region of interest" description="Disordered" evidence="1">
    <location>
        <begin position="466"/>
        <end position="534"/>
    </location>
</feature>
<gene>
    <name evidence="2" type="ORF">A1Q2_05356</name>
</gene>
<evidence type="ECO:0000256" key="1">
    <source>
        <dbReference type="SAM" id="MobiDB-lite"/>
    </source>
</evidence>
<evidence type="ECO:0000313" key="2">
    <source>
        <dbReference type="EMBL" id="EKD00387.1"/>
    </source>
</evidence>
<dbReference type="Proteomes" id="UP000006757">
    <property type="component" value="Unassembled WGS sequence"/>
</dbReference>
<feature type="region of interest" description="Disordered" evidence="1">
    <location>
        <begin position="969"/>
        <end position="1017"/>
    </location>
</feature>
<dbReference type="eggNOG" id="KOG1433">
    <property type="taxonomic scope" value="Eukaryota"/>
</dbReference>